<feature type="transmembrane region" description="Helical" evidence="1">
    <location>
        <begin position="216"/>
        <end position="237"/>
    </location>
</feature>
<keyword evidence="3" id="KW-1185">Reference proteome</keyword>
<keyword evidence="1" id="KW-1133">Transmembrane helix</keyword>
<keyword evidence="1" id="KW-0472">Membrane</keyword>
<feature type="transmembrane region" description="Helical" evidence="1">
    <location>
        <begin position="190"/>
        <end position="210"/>
    </location>
</feature>
<reference evidence="2" key="1">
    <citation type="journal article" date="2014" name="Int. J. Syst. Evol. Microbiol.">
        <title>Complete genome sequence of Corynebacterium casei LMG S-19264T (=DSM 44701T), isolated from a smear-ripened cheese.</title>
        <authorList>
            <consortium name="US DOE Joint Genome Institute (JGI-PGF)"/>
            <person name="Walter F."/>
            <person name="Albersmeier A."/>
            <person name="Kalinowski J."/>
            <person name="Ruckert C."/>
        </authorList>
    </citation>
    <scope>NUCLEOTIDE SEQUENCE</scope>
    <source>
        <strain evidence="2">CGMCC 1.15794</strain>
    </source>
</reference>
<name>A0A917IG33_9MICO</name>
<evidence type="ECO:0000313" key="2">
    <source>
        <dbReference type="EMBL" id="GGH42908.1"/>
    </source>
</evidence>
<evidence type="ECO:0000313" key="3">
    <source>
        <dbReference type="Proteomes" id="UP000657592"/>
    </source>
</evidence>
<accession>A0A917IG33</accession>
<dbReference type="AlphaFoldDB" id="A0A917IG33"/>
<keyword evidence="1" id="KW-0812">Transmembrane</keyword>
<dbReference type="Proteomes" id="UP000657592">
    <property type="component" value="Unassembled WGS sequence"/>
</dbReference>
<comment type="caution">
    <text evidence="2">The sequence shown here is derived from an EMBL/GenBank/DDBJ whole genome shotgun (WGS) entry which is preliminary data.</text>
</comment>
<organism evidence="2 3">
    <name type="scientific">Microbacterium album</name>
    <dbReference type="NCBI Taxonomy" id="2053191"/>
    <lineage>
        <taxon>Bacteria</taxon>
        <taxon>Bacillati</taxon>
        <taxon>Actinomycetota</taxon>
        <taxon>Actinomycetes</taxon>
        <taxon>Micrococcales</taxon>
        <taxon>Microbacteriaceae</taxon>
        <taxon>Microbacterium</taxon>
    </lineage>
</organism>
<reference evidence="2" key="2">
    <citation type="submission" date="2020-09" db="EMBL/GenBank/DDBJ databases">
        <authorList>
            <person name="Sun Q."/>
            <person name="Zhou Y."/>
        </authorList>
    </citation>
    <scope>NUCLEOTIDE SEQUENCE</scope>
    <source>
        <strain evidence="2">CGMCC 1.15794</strain>
    </source>
</reference>
<evidence type="ECO:0000256" key="1">
    <source>
        <dbReference type="SAM" id="Phobius"/>
    </source>
</evidence>
<gene>
    <name evidence="2" type="ORF">GCM10010921_16430</name>
</gene>
<proteinExistence type="predicted"/>
<dbReference type="EMBL" id="BMJY01000005">
    <property type="protein sequence ID" value="GGH42908.1"/>
    <property type="molecule type" value="Genomic_DNA"/>
</dbReference>
<protein>
    <submittedName>
        <fullName evidence="2">Uncharacterized protein</fullName>
    </submittedName>
</protein>
<dbReference type="RefSeq" id="WP_188755784.1">
    <property type="nucleotide sequence ID" value="NZ_BMJY01000005.1"/>
</dbReference>
<sequence>MYRSPGLNEIGRLEGDGSAIWLRGRAIERLGGYMTDAADILQAVKNSGDGQYGDAVDALREEIGDAFQVLRQAGELYTPVGPVIAEYGDAVRDVQPRIDAKVEDCESLWAAYEALPGSLYGPRSTSDDEDEQAAQDEYAAKLAAYQRWEDAAREYDSLYYSWSFAYEQAEFGIKDGMAGKIRDPNGWLDALNGIVEVLGWVAFGLAILAIVFAGPFVALAAIVGGLILVLTVVQYALGEATLADLGWALVGVLPFAKLGTLFKGGVGGFLAEASFGLKPSNFSKVASEFKQIREIMEPAGGSVVQWAKNGTTAAWRNGEGIAGMLSRLTTGKDPKGWMSMVEGKGLENMSVLGQLGFMGDLVWQTGHGMLGNMLKIEGLVNKVTGGESVKKDMPTWVEVIW</sequence>